<name>A0A2T0THM0_9PSEU</name>
<keyword evidence="2" id="KW-0732">Signal</keyword>
<feature type="domain" description="F5/8 type C" evidence="3">
    <location>
        <begin position="30"/>
        <end position="168"/>
    </location>
</feature>
<dbReference type="InterPro" id="IPR050887">
    <property type="entry name" value="Beta-mannosidase_GH2"/>
</dbReference>
<dbReference type="PANTHER" id="PTHR43730:SF1">
    <property type="entry name" value="BETA-MANNOSIDASE"/>
    <property type="match status" value="1"/>
</dbReference>
<dbReference type="InterPro" id="IPR000421">
    <property type="entry name" value="FA58C"/>
</dbReference>
<feature type="signal peptide" evidence="2">
    <location>
        <begin position="1"/>
        <end position="40"/>
    </location>
</feature>
<protein>
    <submittedName>
        <fullName evidence="4">Glycosyl hydrolase family 2</fullName>
    </submittedName>
</protein>
<dbReference type="InterPro" id="IPR008979">
    <property type="entry name" value="Galactose-bd-like_sf"/>
</dbReference>
<dbReference type="InterPro" id="IPR006103">
    <property type="entry name" value="Glyco_hydro_2_cat"/>
</dbReference>
<dbReference type="Pfam" id="PF00754">
    <property type="entry name" value="F5_F8_type_C"/>
    <property type="match status" value="2"/>
</dbReference>
<dbReference type="Gene3D" id="3.40.1350.20">
    <property type="match status" value="1"/>
</dbReference>
<gene>
    <name evidence="4" type="ORF">CLV43_102670</name>
</gene>
<keyword evidence="5" id="KW-1185">Reference proteome</keyword>
<dbReference type="Gene3D" id="3.20.20.80">
    <property type="entry name" value="Glycosidases"/>
    <property type="match status" value="1"/>
</dbReference>
<reference evidence="4 5" key="1">
    <citation type="submission" date="2018-03" db="EMBL/GenBank/DDBJ databases">
        <title>Genomic Encyclopedia of Archaeal and Bacterial Type Strains, Phase II (KMG-II): from individual species to whole genera.</title>
        <authorList>
            <person name="Goeker M."/>
        </authorList>
    </citation>
    <scope>NUCLEOTIDE SEQUENCE [LARGE SCALE GENOMIC DNA]</scope>
    <source>
        <strain evidence="4 5">DSM 44720</strain>
    </source>
</reference>
<accession>A0A2T0THM0</accession>
<dbReference type="OrthoDB" id="6071905at2"/>
<evidence type="ECO:0000256" key="1">
    <source>
        <dbReference type="ARBA" id="ARBA00023295"/>
    </source>
</evidence>
<comment type="caution">
    <text evidence="4">The sequence shown here is derived from an EMBL/GenBank/DDBJ whole genome shotgun (WGS) entry which is preliminary data.</text>
</comment>
<dbReference type="RefSeq" id="WP_106186645.1">
    <property type="nucleotide sequence ID" value="NZ_PVTF01000002.1"/>
</dbReference>
<evidence type="ECO:0000259" key="3">
    <source>
        <dbReference type="PROSITE" id="PS50022"/>
    </source>
</evidence>
<dbReference type="PROSITE" id="PS51257">
    <property type="entry name" value="PROKAR_LIPOPROTEIN"/>
    <property type="match status" value="1"/>
</dbReference>
<dbReference type="PANTHER" id="PTHR43730">
    <property type="entry name" value="BETA-MANNOSIDASE"/>
    <property type="match status" value="1"/>
</dbReference>
<dbReference type="SUPFAM" id="SSF51445">
    <property type="entry name" value="(Trans)glycosidases"/>
    <property type="match status" value="1"/>
</dbReference>
<evidence type="ECO:0000313" key="4">
    <source>
        <dbReference type="EMBL" id="PRY45105.1"/>
    </source>
</evidence>
<dbReference type="Gene3D" id="2.60.120.260">
    <property type="entry name" value="Galactose-binding domain-like"/>
    <property type="match status" value="2"/>
</dbReference>
<dbReference type="SUPFAM" id="SSF49785">
    <property type="entry name" value="Galactose-binding domain-like"/>
    <property type="match status" value="2"/>
</dbReference>
<dbReference type="PROSITE" id="PS50022">
    <property type="entry name" value="FA58C_3"/>
    <property type="match status" value="2"/>
</dbReference>
<dbReference type="AlphaFoldDB" id="A0A2T0THM0"/>
<feature type="domain" description="F5/8 type C" evidence="3">
    <location>
        <begin position="587"/>
        <end position="725"/>
    </location>
</feature>
<evidence type="ECO:0000313" key="5">
    <source>
        <dbReference type="Proteomes" id="UP000239494"/>
    </source>
</evidence>
<dbReference type="GO" id="GO:0005975">
    <property type="term" value="P:carbohydrate metabolic process"/>
    <property type="evidence" value="ECO:0007669"/>
    <property type="project" value="InterPro"/>
</dbReference>
<proteinExistence type="predicted"/>
<keyword evidence="1" id="KW-0326">Glycosidase</keyword>
<sequence length="725" mass="77064">MRTDPPDAPLRRRRTRPLALVALLAVFLGCLVATANPAQAATLLSQGKPATASTSEGAGTAPAAAVDGDLNTRWSSTFSDPQWLQVDLGSTATISEVVLRWEAAYATAFQIQVSDNAQDWRSVYSTTTGPGGTQTLAVSGSGRYVRMLGTQRANGYGYSLWEFQVSGTPGGGNNPGNPGGGPGITRVTGTQGNWQLSVDGAPYVVKGLTWGPPVSEAASRMPDVKAMGVNTIRTWGTDAGSKPLFDAAAANGVKVVAGFWLQPGGGPGSGGCVNYVTDATYKANMLSEIQRWVTEYKAHQGVLMWNVGNESILGMQNCFSGTELENQRNAYARFVNDAARAIHAIDANHPVTNTDAWTGAWPYLKANAPDLDLYSVNAYNAVCNVRQDWINGGYTKPYIVTEGGPAGEWEVPNDANGVPTEPTDVAKRDGYLRAWNCITGHTGVALGATLFHYGTEGDFGGVWFNLIPNGEKRLSYYAVRQMYGGAAAANTPPVITNMALSRTTDVPAGGTFTLSANVSDPNGDPISYTIGLNSKYINGAGGIISAAFTGNGPFTVTAPQMLGVWKVYLYARDGKGNIGIETKSFRVVPPPVQGTNIAVGKPTTASSYQQVGDGAPYPPERATDGNATTRWASDWSDPQWIRVDLGSVQTFNHVQLIWEAAFGKAYQIQASDDGNTWRDLYATTTGDGGADDVDVTATARYVRVNATQRGTAWGYALYELGVYRR</sequence>
<dbReference type="GO" id="GO:0004567">
    <property type="term" value="F:beta-mannosidase activity"/>
    <property type="evidence" value="ECO:0007669"/>
    <property type="project" value="TreeGrafter"/>
</dbReference>
<feature type="chain" id="PRO_5015640838" evidence="2">
    <location>
        <begin position="41"/>
        <end position="725"/>
    </location>
</feature>
<dbReference type="GO" id="GO:0006516">
    <property type="term" value="P:glycoprotein catabolic process"/>
    <property type="evidence" value="ECO:0007669"/>
    <property type="project" value="TreeGrafter"/>
</dbReference>
<keyword evidence="4" id="KW-0378">Hydrolase</keyword>
<dbReference type="EMBL" id="PVTF01000002">
    <property type="protein sequence ID" value="PRY45105.1"/>
    <property type="molecule type" value="Genomic_DNA"/>
</dbReference>
<dbReference type="Pfam" id="PF02836">
    <property type="entry name" value="Glyco_hydro_2_C"/>
    <property type="match status" value="1"/>
</dbReference>
<evidence type="ECO:0000256" key="2">
    <source>
        <dbReference type="SAM" id="SignalP"/>
    </source>
</evidence>
<dbReference type="Proteomes" id="UP000239494">
    <property type="component" value="Unassembled WGS sequence"/>
</dbReference>
<dbReference type="InterPro" id="IPR017853">
    <property type="entry name" value="GH"/>
</dbReference>
<organism evidence="4 5">
    <name type="scientific">Umezawaea tangerina</name>
    <dbReference type="NCBI Taxonomy" id="84725"/>
    <lineage>
        <taxon>Bacteria</taxon>
        <taxon>Bacillati</taxon>
        <taxon>Actinomycetota</taxon>
        <taxon>Actinomycetes</taxon>
        <taxon>Pseudonocardiales</taxon>
        <taxon>Pseudonocardiaceae</taxon>
        <taxon>Umezawaea</taxon>
    </lineage>
</organism>